<evidence type="ECO:0000256" key="2">
    <source>
        <dbReference type="ARBA" id="ARBA00007002"/>
    </source>
</evidence>
<name>A0A7H9HPC5_9SACH</name>
<keyword evidence="5" id="KW-0539">Nucleus</keyword>
<dbReference type="AlphaFoldDB" id="A0A7H9HPC5"/>
<dbReference type="GO" id="GO:0005634">
    <property type="term" value="C:nucleus"/>
    <property type="evidence" value="ECO:0007669"/>
    <property type="project" value="UniProtKB-SubCell"/>
</dbReference>
<dbReference type="OrthoDB" id="1739576at2759"/>
<sequence>MSRNVDKANSVLVRYQELQAEEKGGYKDYSRYKRPTKLSSVKSLGEAQQWHRQIVREIKDKTTRLYDPSLNEIQLQTLNDEVNKLIDEQGKWEWYMGKVLGGKRVSRKKRDALVGGKVVLGKRYFGRAVELPEVQEYLKKQEEQEKYGSNGKGIVDLKRIPRDKKSFYYGQNVVDEKLNKFEREWTSILRRKVENGKPYGSEELDVEEIRKQVPTIREMEMWLVEKRKKKLLEQLDR</sequence>
<comment type="subcellular location">
    <subcellularLocation>
        <location evidence="1">Nucleus</location>
    </subcellularLocation>
</comment>
<keyword evidence="4" id="KW-0508">mRNA splicing</keyword>
<comment type="similarity">
    <text evidence="2">Belongs to the ISY1 family.</text>
</comment>
<evidence type="ECO:0000256" key="5">
    <source>
        <dbReference type="ARBA" id="ARBA00023242"/>
    </source>
</evidence>
<evidence type="ECO:0000256" key="3">
    <source>
        <dbReference type="ARBA" id="ARBA00019194"/>
    </source>
</evidence>
<organism evidence="6 7">
    <name type="scientific">Torulaspora globosa</name>
    <dbReference type="NCBI Taxonomy" id="48254"/>
    <lineage>
        <taxon>Eukaryota</taxon>
        <taxon>Fungi</taxon>
        <taxon>Dikarya</taxon>
        <taxon>Ascomycota</taxon>
        <taxon>Saccharomycotina</taxon>
        <taxon>Saccharomycetes</taxon>
        <taxon>Saccharomycetales</taxon>
        <taxon>Saccharomycetaceae</taxon>
        <taxon>Torulaspora</taxon>
    </lineage>
</organism>
<evidence type="ECO:0000256" key="1">
    <source>
        <dbReference type="ARBA" id="ARBA00004123"/>
    </source>
</evidence>
<gene>
    <name evidence="6" type="ORF">HG537_0B04670</name>
</gene>
<dbReference type="GO" id="GO:0000350">
    <property type="term" value="P:generation of catalytic spliceosome for second transesterification step"/>
    <property type="evidence" value="ECO:0007669"/>
    <property type="project" value="InterPro"/>
</dbReference>
<dbReference type="Pfam" id="PF06246">
    <property type="entry name" value="Isy1"/>
    <property type="match status" value="1"/>
</dbReference>
<proteinExistence type="inferred from homology"/>
<protein>
    <recommendedName>
        <fullName evidence="3">Pre-mRNA-splicing factor ISY1</fullName>
    </recommendedName>
</protein>
<reference evidence="6 7" key="1">
    <citation type="submission" date="2020-06" db="EMBL/GenBank/DDBJ databases">
        <title>The yeast mating-type switching endonuclease HO is a domesticated member of an unorthodox homing genetic element family.</title>
        <authorList>
            <person name="Coughlan A.Y."/>
            <person name="Lombardi L."/>
            <person name="Braun-Galleani S."/>
            <person name="Martos A.R."/>
            <person name="Galeote V."/>
            <person name="Bigey F."/>
            <person name="Dequin S."/>
            <person name="Byrne K.P."/>
            <person name="Wolfe K.H."/>
        </authorList>
    </citation>
    <scope>NUCLEOTIDE SEQUENCE [LARGE SCALE GENOMIC DNA]</scope>
    <source>
        <strain evidence="6 7">CBS2947</strain>
    </source>
</reference>
<dbReference type="PANTHER" id="PTHR13021">
    <property type="entry name" value="PRE-MRNA-SPLICING FACTOR ISY1"/>
    <property type="match status" value="1"/>
</dbReference>
<evidence type="ECO:0000256" key="4">
    <source>
        <dbReference type="ARBA" id="ARBA00023187"/>
    </source>
</evidence>
<dbReference type="InterPro" id="IPR037200">
    <property type="entry name" value="Isy1_sf"/>
</dbReference>
<dbReference type="InterPro" id="IPR029012">
    <property type="entry name" value="Helix_hairpin_bin_sf"/>
</dbReference>
<keyword evidence="7" id="KW-1185">Reference proteome</keyword>
<evidence type="ECO:0000313" key="6">
    <source>
        <dbReference type="EMBL" id="QLQ79119.1"/>
    </source>
</evidence>
<accession>A0A7H9HPC5</accession>
<keyword evidence="4" id="KW-0507">mRNA processing</keyword>
<dbReference type="SUPFAM" id="SSF140102">
    <property type="entry name" value="ISY1 domain-like"/>
    <property type="match status" value="1"/>
</dbReference>
<evidence type="ECO:0000313" key="7">
    <source>
        <dbReference type="Proteomes" id="UP000510647"/>
    </source>
</evidence>
<dbReference type="Proteomes" id="UP000510647">
    <property type="component" value="Chromosome 2"/>
</dbReference>
<dbReference type="Gene3D" id="1.10.287.660">
    <property type="entry name" value="Helix hairpin bin"/>
    <property type="match status" value="1"/>
</dbReference>
<dbReference type="InterPro" id="IPR009360">
    <property type="entry name" value="Isy1"/>
</dbReference>
<dbReference type="EMBL" id="CP059268">
    <property type="protein sequence ID" value="QLQ79119.1"/>
    <property type="molecule type" value="Genomic_DNA"/>
</dbReference>